<dbReference type="Proteomes" id="UP000553632">
    <property type="component" value="Unassembled WGS sequence"/>
</dbReference>
<comment type="caution">
    <text evidence="2">The sequence shown here is derived from an EMBL/GenBank/DDBJ whole genome shotgun (WGS) entry which is preliminary data.</text>
</comment>
<dbReference type="EMBL" id="JABANO010010258">
    <property type="protein sequence ID" value="KAF4745460.1"/>
    <property type="molecule type" value="Genomic_DNA"/>
</dbReference>
<keyword evidence="3" id="KW-1185">Reference proteome</keyword>
<proteinExistence type="predicted"/>
<feature type="compositionally biased region" description="Basic and acidic residues" evidence="1">
    <location>
        <begin position="100"/>
        <end position="116"/>
    </location>
</feature>
<evidence type="ECO:0000256" key="1">
    <source>
        <dbReference type="SAM" id="MobiDB-lite"/>
    </source>
</evidence>
<protein>
    <submittedName>
        <fullName evidence="2">Uncharacterized protein</fullName>
    </submittedName>
</protein>
<organism evidence="2 3">
    <name type="scientific">Perkinsus olseni</name>
    <name type="common">Perkinsus atlanticus</name>
    <dbReference type="NCBI Taxonomy" id="32597"/>
    <lineage>
        <taxon>Eukaryota</taxon>
        <taxon>Sar</taxon>
        <taxon>Alveolata</taxon>
        <taxon>Perkinsozoa</taxon>
        <taxon>Perkinsea</taxon>
        <taxon>Perkinsida</taxon>
        <taxon>Perkinsidae</taxon>
        <taxon>Perkinsus</taxon>
    </lineage>
</organism>
<evidence type="ECO:0000313" key="3">
    <source>
        <dbReference type="Proteomes" id="UP000553632"/>
    </source>
</evidence>
<sequence>MPDNALVSEVVLQSLAATAVQYQPVPAWSPLSNGLSEVSVKRIKQMVSVMDMPWDIYLGRMAGLLQTLKFKGHSPVEANTYKFVVIAKGEYNSSWSKLRRSGDWDGDREDGGRCDE</sequence>
<evidence type="ECO:0000313" key="2">
    <source>
        <dbReference type="EMBL" id="KAF4745460.1"/>
    </source>
</evidence>
<reference evidence="2 3" key="1">
    <citation type="submission" date="2020-04" db="EMBL/GenBank/DDBJ databases">
        <title>Perkinsus olseni comparative genomics.</title>
        <authorList>
            <person name="Bogema D.R."/>
        </authorList>
    </citation>
    <scope>NUCLEOTIDE SEQUENCE [LARGE SCALE GENOMIC DNA]</scope>
    <source>
        <strain evidence="2 3">ATCC PRA-207</strain>
    </source>
</reference>
<feature type="non-terminal residue" evidence="2">
    <location>
        <position position="116"/>
    </location>
</feature>
<feature type="region of interest" description="Disordered" evidence="1">
    <location>
        <begin position="96"/>
        <end position="116"/>
    </location>
</feature>
<gene>
    <name evidence="2" type="ORF">FOZ63_031153</name>
</gene>
<accession>A0A7J6TME4</accession>
<name>A0A7J6TME4_PEROL</name>
<dbReference type="AlphaFoldDB" id="A0A7J6TME4"/>